<evidence type="ECO:0000256" key="1">
    <source>
        <dbReference type="SAM" id="MobiDB-lite"/>
    </source>
</evidence>
<dbReference type="Gene3D" id="2.60.120.10">
    <property type="entry name" value="Jelly Rolls"/>
    <property type="match status" value="1"/>
</dbReference>
<evidence type="ECO:0000313" key="3">
    <source>
        <dbReference type="Proteomes" id="UP001642482"/>
    </source>
</evidence>
<accession>A0ABP0CGV5</accession>
<evidence type="ECO:0000313" key="2">
    <source>
        <dbReference type="EMBL" id="CAK7231289.1"/>
    </source>
</evidence>
<gene>
    <name evidence="2" type="ORF">SEUCBS140593_007876</name>
</gene>
<dbReference type="Proteomes" id="UP001642482">
    <property type="component" value="Unassembled WGS sequence"/>
</dbReference>
<feature type="region of interest" description="Disordered" evidence="1">
    <location>
        <begin position="30"/>
        <end position="51"/>
    </location>
</feature>
<dbReference type="InterPro" id="IPR011051">
    <property type="entry name" value="RmlC_Cupin_sf"/>
</dbReference>
<name>A0ABP0CGV5_9PEZI</name>
<protein>
    <recommendedName>
        <fullName evidence="4">Cupin 2 conserved barrel domain-containing protein</fullName>
    </recommendedName>
</protein>
<dbReference type="InterPro" id="IPR014710">
    <property type="entry name" value="RmlC-like_jellyroll"/>
</dbReference>
<proteinExistence type="predicted"/>
<dbReference type="InterPro" id="IPR047142">
    <property type="entry name" value="OryJ/VirC-like"/>
</dbReference>
<dbReference type="PANTHER" id="PTHR36156:SF2">
    <property type="entry name" value="CUPIN TYPE-2 DOMAIN-CONTAINING PROTEIN"/>
    <property type="match status" value="1"/>
</dbReference>
<evidence type="ECO:0008006" key="4">
    <source>
        <dbReference type="Google" id="ProtNLM"/>
    </source>
</evidence>
<sequence length="214" mass="22594">MSDHDWDHFLQQSSALGILKPDAFGGLGGAGEDTAAGVQDDPSTSIQPDPPVLRVVRTGHASNGRSVFASDDFVYGHYPYTDGAAFATIDKRSSIPVSHRTTSSSSGSSSSGFPRCPSTGAVFVLCEIPPFRAAMPLRRTLTVDYVVVVAGEVVLCLDSTSGNEKTVRAGDVIVQQGTQHTWLNRSAVPCRLLYVMLAGKKIGLANGVVLERSG</sequence>
<organism evidence="2 3">
    <name type="scientific">Sporothrix eucalyptigena</name>
    <dbReference type="NCBI Taxonomy" id="1812306"/>
    <lineage>
        <taxon>Eukaryota</taxon>
        <taxon>Fungi</taxon>
        <taxon>Dikarya</taxon>
        <taxon>Ascomycota</taxon>
        <taxon>Pezizomycotina</taxon>
        <taxon>Sordariomycetes</taxon>
        <taxon>Sordariomycetidae</taxon>
        <taxon>Ophiostomatales</taxon>
        <taxon>Ophiostomataceae</taxon>
        <taxon>Sporothrix</taxon>
    </lineage>
</organism>
<reference evidence="2 3" key="1">
    <citation type="submission" date="2024-01" db="EMBL/GenBank/DDBJ databases">
        <authorList>
            <person name="Allen C."/>
            <person name="Tagirdzhanova G."/>
        </authorList>
    </citation>
    <scope>NUCLEOTIDE SEQUENCE [LARGE SCALE GENOMIC DNA]</scope>
</reference>
<dbReference type="EMBL" id="CAWUHD010000100">
    <property type="protein sequence ID" value="CAK7231289.1"/>
    <property type="molecule type" value="Genomic_DNA"/>
</dbReference>
<comment type="caution">
    <text evidence="2">The sequence shown here is derived from an EMBL/GenBank/DDBJ whole genome shotgun (WGS) entry which is preliminary data.</text>
</comment>
<dbReference type="SUPFAM" id="SSF51182">
    <property type="entry name" value="RmlC-like cupins"/>
    <property type="match status" value="1"/>
</dbReference>
<keyword evidence="3" id="KW-1185">Reference proteome</keyword>
<dbReference type="PANTHER" id="PTHR36156">
    <property type="entry name" value="SLR2101 PROTEIN"/>
    <property type="match status" value="1"/>
</dbReference>